<protein>
    <recommendedName>
        <fullName evidence="4">DUF4199 domain-containing protein</fullName>
    </recommendedName>
</protein>
<feature type="transmembrane region" description="Helical" evidence="1">
    <location>
        <begin position="12"/>
        <end position="32"/>
    </location>
</feature>
<accession>B1ZUQ5</accession>
<keyword evidence="1" id="KW-1133">Transmembrane helix</keyword>
<dbReference type="InterPro" id="IPR025250">
    <property type="entry name" value="DUF4199"/>
</dbReference>
<dbReference type="Proteomes" id="UP000007013">
    <property type="component" value="Chromosome"/>
</dbReference>
<dbReference type="EMBL" id="CP001032">
    <property type="protein sequence ID" value="ACB74939.1"/>
    <property type="molecule type" value="Genomic_DNA"/>
</dbReference>
<sequence length="187" mass="19706">MVAGAMKTYVTYGVVWALAGALLNLALFFTGFHSSPEKLQTGQWIALAIGLVIGVTCLLLGTKARRQEVPATEAFGYGRALGAGVMIVLFATLFGTVLQYVYANMINPNLQEVAVQAQIAKWEAAGMSSSQMEAAEGMMRKMSHPALQAVFQIIGGMLFGTILALITSAFVKRPAAPLAEPPPAAAS</sequence>
<dbReference type="KEGG" id="ote:Oter_1655"/>
<feature type="transmembrane region" description="Helical" evidence="1">
    <location>
        <begin position="81"/>
        <end position="102"/>
    </location>
</feature>
<evidence type="ECO:0008006" key="4">
    <source>
        <dbReference type="Google" id="ProtNLM"/>
    </source>
</evidence>
<dbReference type="STRING" id="452637.Oter_1655"/>
<feature type="transmembrane region" description="Helical" evidence="1">
    <location>
        <begin position="44"/>
        <end position="61"/>
    </location>
</feature>
<keyword evidence="1" id="KW-0812">Transmembrane</keyword>
<gene>
    <name evidence="2" type="ordered locus">Oter_1655</name>
</gene>
<dbReference type="Pfam" id="PF13858">
    <property type="entry name" value="DUF4199"/>
    <property type="match status" value="1"/>
</dbReference>
<keyword evidence="3" id="KW-1185">Reference proteome</keyword>
<name>B1ZUQ5_OPITP</name>
<evidence type="ECO:0000313" key="3">
    <source>
        <dbReference type="Proteomes" id="UP000007013"/>
    </source>
</evidence>
<reference evidence="2 3" key="1">
    <citation type="journal article" date="2011" name="J. Bacteriol.">
        <title>Genome sequence of the verrucomicrobium Opitutus terrae PB90-1, an abundant inhabitant of rice paddy soil ecosystems.</title>
        <authorList>
            <person name="van Passel M.W."/>
            <person name="Kant R."/>
            <person name="Palva A."/>
            <person name="Copeland A."/>
            <person name="Lucas S."/>
            <person name="Lapidus A."/>
            <person name="Glavina del Rio T."/>
            <person name="Pitluck S."/>
            <person name="Goltsman E."/>
            <person name="Clum A."/>
            <person name="Sun H."/>
            <person name="Schmutz J."/>
            <person name="Larimer F.W."/>
            <person name="Land M.L."/>
            <person name="Hauser L."/>
            <person name="Kyrpides N."/>
            <person name="Mikhailova N."/>
            <person name="Richardson P.P."/>
            <person name="Janssen P.H."/>
            <person name="de Vos W.M."/>
            <person name="Smidt H."/>
        </authorList>
    </citation>
    <scope>NUCLEOTIDE SEQUENCE [LARGE SCALE GENOMIC DNA]</scope>
    <source>
        <strain evidence="3">DSM 11246 / JCM 15787 / PB90-1</strain>
    </source>
</reference>
<organism evidence="2 3">
    <name type="scientific">Opitutus terrae (strain DSM 11246 / JCM 15787 / PB90-1)</name>
    <dbReference type="NCBI Taxonomy" id="452637"/>
    <lineage>
        <taxon>Bacteria</taxon>
        <taxon>Pseudomonadati</taxon>
        <taxon>Verrucomicrobiota</taxon>
        <taxon>Opitutia</taxon>
        <taxon>Opitutales</taxon>
        <taxon>Opitutaceae</taxon>
        <taxon>Opitutus</taxon>
    </lineage>
</organism>
<evidence type="ECO:0000313" key="2">
    <source>
        <dbReference type="EMBL" id="ACB74939.1"/>
    </source>
</evidence>
<keyword evidence="1" id="KW-0472">Membrane</keyword>
<proteinExistence type="predicted"/>
<evidence type="ECO:0000256" key="1">
    <source>
        <dbReference type="SAM" id="Phobius"/>
    </source>
</evidence>
<dbReference type="HOGENOM" id="CLU_1446298_0_0_0"/>
<feature type="transmembrane region" description="Helical" evidence="1">
    <location>
        <begin position="149"/>
        <end position="171"/>
    </location>
</feature>
<dbReference type="AlphaFoldDB" id="B1ZUQ5"/>